<organism evidence="1">
    <name type="scientific">Thermodesulfovibrio autotrophicus</name>
    <dbReference type="NCBI Taxonomy" id="3118333"/>
    <lineage>
        <taxon>Bacteria</taxon>
        <taxon>Pseudomonadati</taxon>
        <taxon>Nitrospirota</taxon>
        <taxon>Thermodesulfovibrionia</taxon>
        <taxon>Thermodesulfovibrionales</taxon>
        <taxon>Thermodesulfovibrionaceae</taxon>
        <taxon>Thermodesulfovibrio</taxon>
    </lineage>
</organism>
<gene>
    <name evidence="1" type="ORF">V4D30_09415</name>
</gene>
<accession>A0AAU8GVB5</accession>
<name>A0AAU8GVB5_9BACT</name>
<dbReference type="EMBL" id="CP144373">
    <property type="protein sequence ID" value="XCH46551.1"/>
    <property type="molecule type" value="Genomic_DNA"/>
</dbReference>
<reference evidence="1" key="1">
    <citation type="submission" date="2024-01" db="EMBL/GenBank/DDBJ databases">
        <title>The first autotrophic representatives of the genus Thermodesulfovibrio.</title>
        <authorList>
            <person name="Maltseva A.I."/>
            <person name="Elcheninov A.G."/>
            <person name="Kublanov I.V."/>
            <person name="Lebedinsky A.V."/>
            <person name="Frolov E.N."/>
        </authorList>
    </citation>
    <scope>NUCLEOTIDE SEQUENCE</scope>
    <source>
        <strain evidence="1">3907-1M</strain>
    </source>
</reference>
<evidence type="ECO:0008006" key="2">
    <source>
        <dbReference type="Google" id="ProtNLM"/>
    </source>
</evidence>
<evidence type="ECO:0000313" key="1">
    <source>
        <dbReference type="EMBL" id="XCH46551.1"/>
    </source>
</evidence>
<dbReference type="RefSeq" id="WP_353684079.1">
    <property type="nucleotide sequence ID" value="NZ_CP144373.1"/>
</dbReference>
<proteinExistence type="predicted"/>
<dbReference type="AlphaFoldDB" id="A0AAU8GVB5"/>
<sequence length="148" mass="17129">MEYVNDFVYFVVKPLEDGKHIYCSGVNLTKFAPITKGRHRLGQNPAVKGLQSLNNDIRAIIIENKATPETVKNLFCQYVKPIKEDLWYTESFLILNYSESLGEKIKNYAPSELLRKMFRAMLINEPVFDAFSPEKLQDYLYGLIQKLS</sequence>
<protein>
    <recommendedName>
        <fullName evidence="2">GIY-YIG nuclease family protein</fullName>
    </recommendedName>
</protein>
<dbReference type="KEGG" id="taut:V4D30_09415"/>